<gene>
    <name evidence="2" type="ORF">MSPICULIGERA_LOCUS5687</name>
</gene>
<keyword evidence="3" id="KW-1185">Reference proteome</keyword>
<dbReference type="PANTHER" id="PTHR10974">
    <property type="entry name" value="FI08016P-RELATED"/>
    <property type="match status" value="1"/>
</dbReference>
<feature type="non-terminal residue" evidence="2">
    <location>
        <position position="1"/>
    </location>
</feature>
<dbReference type="AlphaFoldDB" id="A0AA36CEU8"/>
<evidence type="ECO:0000256" key="1">
    <source>
        <dbReference type="SAM" id="Phobius"/>
    </source>
</evidence>
<name>A0AA36CEU8_9BILA</name>
<dbReference type="EMBL" id="CATQJA010001407">
    <property type="protein sequence ID" value="CAJ0567123.1"/>
    <property type="molecule type" value="Genomic_DNA"/>
</dbReference>
<reference evidence="2" key="1">
    <citation type="submission" date="2023-06" db="EMBL/GenBank/DDBJ databases">
        <authorList>
            <person name="Delattre M."/>
        </authorList>
    </citation>
    <scope>NUCLEOTIDE SEQUENCE</scope>
    <source>
        <strain evidence="2">AF72</strain>
    </source>
</reference>
<protein>
    <submittedName>
        <fullName evidence="2">Uncharacterized protein</fullName>
    </submittedName>
</protein>
<keyword evidence="1" id="KW-1133">Transmembrane helix</keyword>
<keyword evidence="1" id="KW-0472">Membrane</keyword>
<sequence>MVRAGAWVAGAGGALFAALYLIAAILQQPLGDHRIEQTTKDTIPLHYTDQSPVRPQQFSTLTKEDIFSQCRLTIHDPYSAAINRTIEWRDPLTGCQRGYEPATQLVDGKISIAPRWTDKIGHCRARCHEYASVRKYIPGPWIELGPNDRAPMECDFVYAECLGLGGHIVDQYIHSQIVETEKRTYSSSDFELPREDFGPLPNVHIFLIDSVSSTQARRFLPKTLDFLEHQMGGVHFHHLNKVGDNSRPNGYALFLGKRVYEMEREALGGEDLKPEMSYKQHCHEYRDEDAVIFKLYEKMGYKTLYNEEYLTGDMWSWPATCRGFEKQPTTHCYRPIPATLLANEKLRRGLPRKCIEEHHLQYKYHQQFLEAYQGRPKFGITWTGGLAHNDPNQLWHTDTFLEDFFRRNEKLLADAFVFFMGDHGPRIGQAKTTFKS</sequence>
<dbReference type="CDD" id="cd16021">
    <property type="entry name" value="ALP_like"/>
    <property type="match status" value="1"/>
</dbReference>
<dbReference type="Proteomes" id="UP001177023">
    <property type="component" value="Unassembled WGS sequence"/>
</dbReference>
<organism evidence="2 3">
    <name type="scientific">Mesorhabditis spiculigera</name>
    <dbReference type="NCBI Taxonomy" id="96644"/>
    <lineage>
        <taxon>Eukaryota</taxon>
        <taxon>Metazoa</taxon>
        <taxon>Ecdysozoa</taxon>
        <taxon>Nematoda</taxon>
        <taxon>Chromadorea</taxon>
        <taxon>Rhabditida</taxon>
        <taxon>Rhabditina</taxon>
        <taxon>Rhabditomorpha</taxon>
        <taxon>Rhabditoidea</taxon>
        <taxon>Rhabditidae</taxon>
        <taxon>Mesorhabditinae</taxon>
        <taxon>Mesorhabditis</taxon>
    </lineage>
</organism>
<comment type="caution">
    <text evidence="2">The sequence shown here is derived from an EMBL/GenBank/DDBJ whole genome shotgun (WGS) entry which is preliminary data.</text>
</comment>
<dbReference type="PANTHER" id="PTHR10974:SF75">
    <property type="entry name" value="SULFATASE DOMAIN-CONTAINING PROTEIN"/>
    <property type="match status" value="1"/>
</dbReference>
<dbReference type="InterPro" id="IPR004245">
    <property type="entry name" value="DUF229"/>
</dbReference>
<proteinExistence type="predicted"/>
<dbReference type="Pfam" id="PF02995">
    <property type="entry name" value="DUF229"/>
    <property type="match status" value="1"/>
</dbReference>
<keyword evidence="1" id="KW-0812">Transmembrane</keyword>
<dbReference type="GO" id="GO:0005615">
    <property type="term" value="C:extracellular space"/>
    <property type="evidence" value="ECO:0007669"/>
    <property type="project" value="TreeGrafter"/>
</dbReference>
<evidence type="ECO:0000313" key="2">
    <source>
        <dbReference type="EMBL" id="CAJ0567123.1"/>
    </source>
</evidence>
<accession>A0AA36CEU8</accession>
<evidence type="ECO:0000313" key="3">
    <source>
        <dbReference type="Proteomes" id="UP001177023"/>
    </source>
</evidence>
<feature type="transmembrane region" description="Helical" evidence="1">
    <location>
        <begin position="6"/>
        <end position="26"/>
    </location>
</feature>